<dbReference type="EMBL" id="MGGR01000020">
    <property type="protein sequence ID" value="OGM33261.1"/>
    <property type="molecule type" value="Genomic_DNA"/>
</dbReference>
<dbReference type="Proteomes" id="UP000177169">
    <property type="component" value="Unassembled WGS sequence"/>
</dbReference>
<proteinExistence type="predicted"/>
<keyword evidence="1" id="KW-0812">Transmembrane</keyword>
<gene>
    <name evidence="2" type="ORF">A3D01_00530</name>
</gene>
<dbReference type="AlphaFoldDB" id="A0A1F7Z103"/>
<comment type="caution">
    <text evidence="2">The sequence shown here is derived from an EMBL/GenBank/DDBJ whole genome shotgun (WGS) entry which is preliminary data.</text>
</comment>
<evidence type="ECO:0000313" key="2">
    <source>
        <dbReference type="EMBL" id="OGM33261.1"/>
    </source>
</evidence>
<keyword evidence="1" id="KW-1133">Transmembrane helix</keyword>
<name>A0A1F7Z103_9BACT</name>
<sequence length="221" mass="24712">MIDWSHKPKGRVFKIVFVCLMLFNLYYTQVFGQTSTQSGNSIRDKVREKLEQVRSKPKALIGTVTDKTEDTIELKDKTGEIHLISVKLDEVSFVKIGKSSQSVKFSDVAIGDFIIAMGFQNGNKVLSARRILLTEPLQDPTRVIIFGKVSKINKKVVTITKKDGAETDVEFGLRWKGPEIKELNEGSTVIVVGERDSGKIKVRTLYVVKENGKLSPTPTPK</sequence>
<evidence type="ECO:0000256" key="1">
    <source>
        <dbReference type="SAM" id="Phobius"/>
    </source>
</evidence>
<reference evidence="2 3" key="1">
    <citation type="journal article" date="2016" name="Nat. Commun.">
        <title>Thousands of microbial genomes shed light on interconnected biogeochemical processes in an aquifer system.</title>
        <authorList>
            <person name="Anantharaman K."/>
            <person name="Brown C.T."/>
            <person name="Hug L.A."/>
            <person name="Sharon I."/>
            <person name="Castelle C.J."/>
            <person name="Probst A.J."/>
            <person name="Thomas B.C."/>
            <person name="Singh A."/>
            <person name="Wilkins M.J."/>
            <person name="Karaoz U."/>
            <person name="Brodie E.L."/>
            <person name="Williams K.H."/>
            <person name="Hubbard S.S."/>
            <person name="Banfield J.F."/>
        </authorList>
    </citation>
    <scope>NUCLEOTIDE SEQUENCE [LARGE SCALE GENOMIC DNA]</scope>
</reference>
<feature type="transmembrane region" description="Helical" evidence="1">
    <location>
        <begin position="12"/>
        <end position="32"/>
    </location>
</feature>
<evidence type="ECO:0000313" key="3">
    <source>
        <dbReference type="Proteomes" id="UP000177169"/>
    </source>
</evidence>
<accession>A0A1F7Z103</accession>
<evidence type="ECO:0008006" key="4">
    <source>
        <dbReference type="Google" id="ProtNLM"/>
    </source>
</evidence>
<protein>
    <recommendedName>
        <fullName evidence="4">DUF5666 domain-containing protein</fullName>
    </recommendedName>
</protein>
<keyword evidence="1" id="KW-0472">Membrane</keyword>
<organism evidence="2 3">
    <name type="scientific">Candidatus Woesebacteria bacterium RIFCSPHIGHO2_02_FULL_39_13</name>
    <dbReference type="NCBI Taxonomy" id="1802505"/>
    <lineage>
        <taxon>Bacteria</taxon>
        <taxon>Candidatus Woeseibacteriota</taxon>
    </lineage>
</organism>